<dbReference type="RefSeq" id="WP_211875642.1">
    <property type="nucleotide sequence ID" value="NZ_JAAEDH010000022.1"/>
</dbReference>
<evidence type="ECO:0000313" key="5">
    <source>
        <dbReference type="EMBL" id="MBR0656773.1"/>
    </source>
</evidence>
<dbReference type="Proteomes" id="UP001196068">
    <property type="component" value="Unassembled WGS sequence"/>
</dbReference>
<evidence type="ECO:0000259" key="3">
    <source>
        <dbReference type="Pfam" id="PF00534"/>
    </source>
</evidence>
<name>A0AAF1KPZ4_9PROT</name>
<dbReference type="InterPro" id="IPR022623">
    <property type="entry name" value="Glyco_trans_4"/>
</dbReference>
<dbReference type="AlphaFoldDB" id="A0AAF1KPZ4"/>
<reference evidence="5" key="1">
    <citation type="submission" date="2020-01" db="EMBL/GenBank/DDBJ databases">
        <authorList>
            <person name="Rat A."/>
        </authorList>
    </citation>
    <scope>NUCLEOTIDE SEQUENCE</scope>
    <source>
        <strain evidence="5">LMG 28251</strain>
    </source>
</reference>
<dbReference type="Gene3D" id="3.40.50.2000">
    <property type="entry name" value="Glycogen Phosphorylase B"/>
    <property type="match status" value="2"/>
</dbReference>
<keyword evidence="1" id="KW-0328">Glycosyltransferase</keyword>
<sequence length="427" mass="45776">MRTLFIHQSFPAQYRHLAAALAARHGEEVVGLGDKALANVPGVRQVRYPAPAGAGAHTHRYLRPLEAAIRRGQAVARAALALKADGFVPDLVCCHPGWGEGLFLRDIFPDARILLYCEFHYAASGGDLGFEGAGSAPLDEAARVRILNANNLLSLDAADWAHTATHWQHSRFPSWARQRMSVVHEGVDTDRVRRSDAAWFALPDGRVLTAEDEVVTYVARGLEPYRGFPSFMRALPAILRHRPKAQIVIVGEDNPFYGAGPPGGGTWRAAMLAELGEGLDLGRVRFVGRISHEALIALFSISAAHVYLTYPFILSWSLLEAMACACPIIASGTAPVAEVIVADRNGWLVAFHSPEAVAAAVINALDHPRIARRMGAAARADVVRLYDRRRIALPAGLRLLDAVAGGGGIAAGAAACLEARPSEVTAG</sequence>
<comment type="caution">
    <text evidence="5">The sequence shown here is derived from an EMBL/GenBank/DDBJ whole genome shotgun (WGS) entry which is preliminary data.</text>
</comment>
<dbReference type="SUPFAM" id="SSF53756">
    <property type="entry name" value="UDP-Glycosyltransferase/glycogen phosphorylase"/>
    <property type="match status" value="1"/>
</dbReference>
<evidence type="ECO:0000259" key="4">
    <source>
        <dbReference type="Pfam" id="PF12000"/>
    </source>
</evidence>
<protein>
    <submittedName>
        <fullName evidence="5">Glycosyltransferase</fullName>
    </submittedName>
</protein>
<keyword evidence="6" id="KW-1185">Reference proteome</keyword>
<feature type="domain" description="Glycosyl transferase family 1" evidence="3">
    <location>
        <begin position="211"/>
        <end position="380"/>
    </location>
</feature>
<organism evidence="5 6">
    <name type="scientific">Plastoroseomonas arctica</name>
    <dbReference type="NCBI Taxonomy" id="1509237"/>
    <lineage>
        <taxon>Bacteria</taxon>
        <taxon>Pseudomonadati</taxon>
        <taxon>Pseudomonadota</taxon>
        <taxon>Alphaproteobacteria</taxon>
        <taxon>Acetobacterales</taxon>
        <taxon>Acetobacteraceae</taxon>
        <taxon>Plastoroseomonas</taxon>
    </lineage>
</organism>
<dbReference type="Pfam" id="PF12000">
    <property type="entry name" value="Glyco_trans_4_3"/>
    <property type="match status" value="1"/>
</dbReference>
<keyword evidence="2" id="KW-0808">Transferase</keyword>
<dbReference type="GO" id="GO:0016757">
    <property type="term" value="F:glycosyltransferase activity"/>
    <property type="evidence" value="ECO:0007669"/>
    <property type="project" value="UniProtKB-KW"/>
</dbReference>
<evidence type="ECO:0000313" key="6">
    <source>
        <dbReference type="Proteomes" id="UP001196068"/>
    </source>
</evidence>
<evidence type="ECO:0000256" key="2">
    <source>
        <dbReference type="ARBA" id="ARBA00022679"/>
    </source>
</evidence>
<proteinExistence type="predicted"/>
<evidence type="ECO:0000256" key="1">
    <source>
        <dbReference type="ARBA" id="ARBA00022676"/>
    </source>
</evidence>
<dbReference type="PANTHER" id="PTHR12526:SF510">
    <property type="entry name" value="D-INOSITOL 3-PHOSPHATE GLYCOSYLTRANSFERASE"/>
    <property type="match status" value="1"/>
</dbReference>
<dbReference type="PANTHER" id="PTHR12526">
    <property type="entry name" value="GLYCOSYLTRANSFERASE"/>
    <property type="match status" value="1"/>
</dbReference>
<feature type="domain" description="Glycosyl transferase family 4" evidence="4">
    <location>
        <begin position="26"/>
        <end position="191"/>
    </location>
</feature>
<dbReference type="InterPro" id="IPR001296">
    <property type="entry name" value="Glyco_trans_1"/>
</dbReference>
<accession>A0AAF1KPZ4</accession>
<dbReference type="EMBL" id="JAAEDH010000022">
    <property type="protein sequence ID" value="MBR0656773.1"/>
    <property type="molecule type" value="Genomic_DNA"/>
</dbReference>
<gene>
    <name evidence="5" type="ORF">GXW79_16965</name>
</gene>
<dbReference type="Pfam" id="PF00534">
    <property type="entry name" value="Glycos_transf_1"/>
    <property type="match status" value="1"/>
</dbReference>
<reference evidence="5" key="2">
    <citation type="journal article" date="2021" name="Syst. Appl. Microbiol.">
        <title>Roseomonas hellenica sp. nov., isolated from roots of wild-growing Alkanna tinctoria.</title>
        <authorList>
            <person name="Rat A."/>
            <person name="Naranjo H.D."/>
            <person name="Lebbe L."/>
            <person name="Cnockaert M."/>
            <person name="Krigas N."/>
            <person name="Grigoriadou K."/>
            <person name="Maloupa E."/>
            <person name="Willems A."/>
        </authorList>
    </citation>
    <scope>NUCLEOTIDE SEQUENCE</scope>
    <source>
        <strain evidence="5">LMG 28251</strain>
    </source>
</reference>